<name>A0A507DA00_9FUNG</name>
<feature type="region of interest" description="Disordered" evidence="1">
    <location>
        <begin position="433"/>
        <end position="472"/>
    </location>
</feature>
<organism evidence="3 4">
    <name type="scientific">Synchytrium endobioticum</name>
    <dbReference type="NCBI Taxonomy" id="286115"/>
    <lineage>
        <taxon>Eukaryota</taxon>
        <taxon>Fungi</taxon>
        <taxon>Fungi incertae sedis</taxon>
        <taxon>Chytridiomycota</taxon>
        <taxon>Chytridiomycota incertae sedis</taxon>
        <taxon>Chytridiomycetes</taxon>
        <taxon>Synchytriales</taxon>
        <taxon>Synchytriaceae</taxon>
        <taxon>Synchytrium</taxon>
    </lineage>
</organism>
<feature type="signal peptide" evidence="2">
    <location>
        <begin position="1"/>
        <end position="19"/>
    </location>
</feature>
<evidence type="ECO:0000313" key="3">
    <source>
        <dbReference type="EMBL" id="TPX48462.1"/>
    </source>
</evidence>
<dbReference type="Proteomes" id="UP000320475">
    <property type="component" value="Unassembled WGS sequence"/>
</dbReference>
<evidence type="ECO:0000313" key="4">
    <source>
        <dbReference type="Proteomes" id="UP000320475"/>
    </source>
</evidence>
<proteinExistence type="predicted"/>
<dbReference type="VEuPathDB" id="FungiDB:SeMB42_g05073"/>
<comment type="caution">
    <text evidence="3">The sequence shown here is derived from an EMBL/GenBank/DDBJ whole genome shotgun (WGS) entry which is preliminary data.</text>
</comment>
<dbReference type="AlphaFoldDB" id="A0A507DA00"/>
<keyword evidence="2" id="KW-0732">Signal</keyword>
<gene>
    <name evidence="3" type="ORF">SeLEV6574_g02027</name>
</gene>
<reference evidence="3 4" key="1">
    <citation type="journal article" date="2019" name="Sci. Rep.">
        <title>Comparative genomics of chytrid fungi reveal insights into the obligate biotrophic and pathogenic lifestyle of Synchytrium endobioticum.</title>
        <authorList>
            <person name="van de Vossenberg B.T.L.H."/>
            <person name="Warris S."/>
            <person name="Nguyen H.D.T."/>
            <person name="van Gent-Pelzer M.P.E."/>
            <person name="Joly D.L."/>
            <person name="van de Geest H.C."/>
            <person name="Bonants P.J.M."/>
            <person name="Smith D.S."/>
            <person name="Levesque C.A."/>
            <person name="van der Lee T.A.J."/>
        </authorList>
    </citation>
    <scope>NUCLEOTIDE SEQUENCE [LARGE SCALE GENOMIC DNA]</scope>
    <source>
        <strain evidence="3 4">LEV6574</strain>
    </source>
</reference>
<accession>A0A507DA00</accession>
<sequence>MKILAIVTISLCWPSIAVAPAATPPFSTLLAPYYASEKHSVKPYDYYHQLKSLHDLPEFLAEGCKDMADKRNKISEALVYVHLLEAWGKIPYSRMISEIAKELDWLSSTDNTLGLPFDDLRSFDVFRVIVSAEKRLKVVQTMKEFGQTILSSRLWLGKYHAVILTKRIEHDWNDEQAKNSLAIIRAEIPKVEQALADREARYNGLIEIVQGARDAAVNDKGKAPMGHGGQTSADQVEPQNYPFPCPEQTSAGYNQEDLYTVVAQRPPFDDNNIYAGDSWHNVWASNPGGSDGRSQPEASALENQHFYGGASGVGHLYDHGVGHTSASQDYTPMDDTYLYHGGQTSADQVGPQNLPLLFSEQMPGDPNQEDLYNVVAQRPLFNGNNIYAGDSWHNVWASNPGGSDWGHLQTDVGTYEPETSTLGYQQFPGGSLGLGHGVGHASASQVDNPLHPRDHGSDIGQISAHDNTAHRDDQYTLSKYDKGPSYRHIQK</sequence>
<protein>
    <submittedName>
        <fullName evidence="3">Uncharacterized protein</fullName>
    </submittedName>
</protein>
<feature type="chain" id="PRO_5021475675" evidence="2">
    <location>
        <begin position="20"/>
        <end position="491"/>
    </location>
</feature>
<evidence type="ECO:0000256" key="2">
    <source>
        <dbReference type="SAM" id="SignalP"/>
    </source>
</evidence>
<evidence type="ECO:0000256" key="1">
    <source>
        <dbReference type="SAM" id="MobiDB-lite"/>
    </source>
</evidence>
<dbReference type="EMBL" id="QEAM01000052">
    <property type="protein sequence ID" value="TPX48462.1"/>
    <property type="molecule type" value="Genomic_DNA"/>
</dbReference>